<accession>A0A4R8PWY6</accession>
<dbReference type="Proteomes" id="UP000295083">
    <property type="component" value="Unassembled WGS sequence"/>
</dbReference>
<keyword evidence="1" id="KW-0677">Repeat</keyword>
<evidence type="ECO:0000256" key="1">
    <source>
        <dbReference type="ARBA" id="ARBA00022737"/>
    </source>
</evidence>
<dbReference type="Pfam" id="PF24883">
    <property type="entry name" value="NPHP3_N"/>
    <property type="match status" value="1"/>
</dbReference>
<evidence type="ECO:0000313" key="5">
    <source>
        <dbReference type="Proteomes" id="UP000295083"/>
    </source>
</evidence>
<dbReference type="GO" id="GO:0009116">
    <property type="term" value="P:nucleoside metabolic process"/>
    <property type="evidence" value="ECO:0007669"/>
    <property type="project" value="InterPro"/>
</dbReference>
<dbReference type="Gene3D" id="3.40.50.1580">
    <property type="entry name" value="Nucleoside phosphorylase domain"/>
    <property type="match status" value="1"/>
</dbReference>
<dbReference type="SUPFAM" id="SSF52540">
    <property type="entry name" value="P-loop containing nucleoside triphosphate hydrolases"/>
    <property type="match status" value="1"/>
</dbReference>
<dbReference type="GO" id="GO:0003824">
    <property type="term" value="F:catalytic activity"/>
    <property type="evidence" value="ECO:0007669"/>
    <property type="project" value="InterPro"/>
</dbReference>
<dbReference type="InterPro" id="IPR000845">
    <property type="entry name" value="Nucleoside_phosphorylase_d"/>
</dbReference>
<dbReference type="Pfam" id="PF01048">
    <property type="entry name" value="PNP_UDP_1"/>
    <property type="match status" value="1"/>
</dbReference>
<dbReference type="EMBL" id="QAPG01000133">
    <property type="protein sequence ID" value="TDZ30381.1"/>
    <property type="molecule type" value="Genomic_DNA"/>
</dbReference>
<dbReference type="InterPro" id="IPR056884">
    <property type="entry name" value="NPHP3-like_N"/>
</dbReference>
<organism evidence="4 5">
    <name type="scientific">Colletotrichum spinosum</name>
    <dbReference type="NCBI Taxonomy" id="1347390"/>
    <lineage>
        <taxon>Eukaryota</taxon>
        <taxon>Fungi</taxon>
        <taxon>Dikarya</taxon>
        <taxon>Ascomycota</taxon>
        <taxon>Pezizomycotina</taxon>
        <taxon>Sordariomycetes</taxon>
        <taxon>Hypocreomycetidae</taxon>
        <taxon>Glomerellales</taxon>
        <taxon>Glomerellaceae</taxon>
        <taxon>Colletotrichum</taxon>
        <taxon>Colletotrichum orbiculare species complex</taxon>
    </lineage>
</organism>
<comment type="caution">
    <text evidence="4">The sequence shown here is derived from an EMBL/GenBank/DDBJ whole genome shotgun (WGS) entry which is preliminary data.</text>
</comment>
<name>A0A4R8PWY6_9PEZI</name>
<dbReference type="InterPro" id="IPR053137">
    <property type="entry name" value="NLR-like"/>
</dbReference>
<gene>
    <name evidence="4" type="ORF">C8035_v002917</name>
</gene>
<evidence type="ECO:0000313" key="4">
    <source>
        <dbReference type="EMBL" id="TDZ30381.1"/>
    </source>
</evidence>
<evidence type="ECO:0000259" key="2">
    <source>
        <dbReference type="Pfam" id="PF01048"/>
    </source>
</evidence>
<evidence type="ECO:0000259" key="3">
    <source>
        <dbReference type="Pfam" id="PF24883"/>
    </source>
</evidence>
<dbReference type="InterPro" id="IPR027417">
    <property type="entry name" value="P-loop_NTPase"/>
</dbReference>
<reference evidence="4 5" key="1">
    <citation type="submission" date="2018-11" db="EMBL/GenBank/DDBJ databases">
        <title>Genome sequence and assembly of Colletotrichum spinosum.</title>
        <authorList>
            <person name="Gan P."/>
            <person name="Shirasu K."/>
        </authorList>
    </citation>
    <scope>NUCLEOTIDE SEQUENCE [LARGE SCALE GENOMIC DNA]</scope>
    <source>
        <strain evidence="4 5">CBS 515.97</strain>
    </source>
</reference>
<dbReference type="SUPFAM" id="SSF53167">
    <property type="entry name" value="Purine and uridine phosphorylases"/>
    <property type="match status" value="1"/>
</dbReference>
<feature type="domain" description="Nephrocystin 3-like N-terminal" evidence="3">
    <location>
        <begin position="377"/>
        <end position="416"/>
    </location>
</feature>
<feature type="domain" description="Nucleoside phosphorylase" evidence="2">
    <location>
        <begin position="23"/>
        <end position="289"/>
    </location>
</feature>
<protein>
    <submittedName>
        <fullName evidence="4">Uncharacterized protein</fullName>
    </submittedName>
</protein>
<dbReference type="InterPro" id="IPR035994">
    <property type="entry name" value="Nucleoside_phosphorylase_sf"/>
</dbReference>
<dbReference type="PANTHER" id="PTHR46082">
    <property type="entry name" value="ATP/GTP-BINDING PROTEIN-RELATED"/>
    <property type="match status" value="1"/>
</dbReference>
<proteinExistence type="predicted"/>
<sequence length="428" mass="46710">MSDPSRYSIGWICAITTEYVAAQLLLDETHEPPEAVSVHDNNNYTLGRVGKHNVVIAVLPDGEYGLSSAAGVARDLLHSFPNVRIGLMVGVGGGAPSATNDIRLGDVVISSPRDGHGGVLQYDHGKSIQDQEFRMTGFLNQPPAVLRAAVSGLKADYEINGHVIENTIASALAKKPRIRNKYGRPPLDEDRLFKSQVVFDASRPYEVSNSELVVPRTERTDEDDNPAIHYGIIASANTLMKDATIRDKLAAEKGVLCFEMEAAGLMNHFPCLVIRGICDYSDSHKNKSWQGYAAMTAASYAKALLCRVHPSRLESERRIVEAVSILKDVRTDVAKISHHVHEETLAKLKIAEGASHDSHLNQHDPLCHPDTRVDILKEVQDWSKDPNERPIYWLSGLAGTGKSTIARSVAKAFSDTGVLGGVAKNCRP</sequence>
<dbReference type="PANTHER" id="PTHR46082:SF11">
    <property type="entry name" value="AAA+ ATPASE DOMAIN-CONTAINING PROTEIN-RELATED"/>
    <property type="match status" value="1"/>
</dbReference>
<dbReference type="AlphaFoldDB" id="A0A4R8PWY6"/>
<keyword evidence="5" id="KW-1185">Reference proteome</keyword>